<keyword evidence="3" id="KW-1185">Reference proteome</keyword>
<reference evidence="2 3" key="1">
    <citation type="journal article" date="2019" name="Sci. Rep.">
        <title>A high-quality genome of Eragrostis curvula grass provides insights into Poaceae evolution and supports new strategies to enhance forage quality.</title>
        <authorList>
            <person name="Carballo J."/>
            <person name="Santos B.A.C.M."/>
            <person name="Zappacosta D."/>
            <person name="Garbus I."/>
            <person name="Selva J.P."/>
            <person name="Gallo C.A."/>
            <person name="Diaz A."/>
            <person name="Albertini E."/>
            <person name="Caccamo M."/>
            <person name="Echenique V."/>
        </authorList>
    </citation>
    <scope>NUCLEOTIDE SEQUENCE [LARGE SCALE GENOMIC DNA]</scope>
    <source>
        <strain evidence="3">cv. Victoria</strain>
        <tissue evidence="2">Leaf</tissue>
    </source>
</reference>
<evidence type="ECO:0000313" key="3">
    <source>
        <dbReference type="Proteomes" id="UP000324897"/>
    </source>
</evidence>
<feature type="non-terminal residue" evidence="2">
    <location>
        <position position="1"/>
    </location>
</feature>
<dbReference type="Gramene" id="TVU10667">
    <property type="protein sequence ID" value="TVU10667"/>
    <property type="gene ID" value="EJB05_44211"/>
</dbReference>
<proteinExistence type="predicted"/>
<dbReference type="AlphaFoldDB" id="A0A5J9THF4"/>
<feature type="compositionally biased region" description="Basic and acidic residues" evidence="1">
    <location>
        <begin position="95"/>
        <end position="106"/>
    </location>
</feature>
<comment type="caution">
    <text evidence="2">The sequence shown here is derived from an EMBL/GenBank/DDBJ whole genome shotgun (WGS) entry which is preliminary data.</text>
</comment>
<evidence type="ECO:0000256" key="1">
    <source>
        <dbReference type="SAM" id="MobiDB-lite"/>
    </source>
</evidence>
<evidence type="ECO:0000313" key="2">
    <source>
        <dbReference type="EMBL" id="TVU10667.1"/>
    </source>
</evidence>
<feature type="region of interest" description="Disordered" evidence="1">
    <location>
        <begin position="81"/>
        <end position="159"/>
    </location>
</feature>
<feature type="compositionally biased region" description="Polar residues" evidence="1">
    <location>
        <begin position="134"/>
        <end position="152"/>
    </location>
</feature>
<name>A0A5J9THF4_9POAL</name>
<feature type="compositionally biased region" description="Polar residues" evidence="1">
    <location>
        <begin position="111"/>
        <end position="126"/>
    </location>
</feature>
<gene>
    <name evidence="2" type="ORF">EJB05_44211</name>
</gene>
<dbReference type="EMBL" id="RWGY01000039">
    <property type="protein sequence ID" value="TVU10667.1"/>
    <property type="molecule type" value="Genomic_DNA"/>
</dbReference>
<dbReference type="Proteomes" id="UP000324897">
    <property type="component" value="Chromosome 3"/>
</dbReference>
<accession>A0A5J9THF4</accession>
<sequence>MAEDTCSRADSEEIMEIASSMAQELGSLKWPDESLGEKSISCQIHRVHQLVRQIDRGAHGIPRIDKEAPGPSVISDVSETEYAVEQANRSSENSGKPKRDGVHEIELGTTDAGQQSSDCQESSSIEWRSHGHNECNSSHNQQMNFLQGGQTSDFHRLQM</sequence>
<protein>
    <submittedName>
        <fullName evidence="2">Uncharacterized protein</fullName>
    </submittedName>
</protein>
<organism evidence="2 3">
    <name type="scientific">Eragrostis curvula</name>
    <name type="common">weeping love grass</name>
    <dbReference type="NCBI Taxonomy" id="38414"/>
    <lineage>
        <taxon>Eukaryota</taxon>
        <taxon>Viridiplantae</taxon>
        <taxon>Streptophyta</taxon>
        <taxon>Embryophyta</taxon>
        <taxon>Tracheophyta</taxon>
        <taxon>Spermatophyta</taxon>
        <taxon>Magnoliopsida</taxon>
        <taxon>Liliopsida</taxon>
        <taxon>Poales</taxon>
        <taxon>Poaceae</taxon>
        <taxon>PACMAD clade</taxon>
        <taxon>Chloridoideae</taxon>
        <taxon>Eragrostideae</taxon>
        <taxon>Eragrostidinae</taxon>
        <taxon>Eragrostis</taxon>
    </lineage>
</organism>